<dbReference type="AlphaFoldDB" id="A0A1M6TTI6"/>
<dbReference type="OrthoDB" id="8452166at2"/>
<accession>A0A1M6TTI6</accession>
<dbReference type="Proteomes" id="UP000183982">
    <property type="component" value="Unassembled WGS sequence"/>
</dbReference>
<evidence type="ECO:0000313" key="2">
    <source>
        <dbReference type="Proteomes" id="UP000183982"/>
    </source>
</evidence>
<dbReference type="InterPro" id="IPR010260">
    <property type="entry name" value="AlpA"/>
</dbReference>
<name>A0A1M6TTI6_9RHOB</name>
<dbReference type="SUPFAM" id="SSF46955">
    <property type="entry name" value="Putative DNA-binding domain"/>
    <property type="match status" value="1"/>
</dbReference>
<dbReference type="EMBL" id="FQZQ01000045">
    <property type="protein sequence ID" value="SHK60239.1"/>
    <property type="molecule type" value="Genomic_DNA"/>
</dbReference>
<protein>
    <submittedName>
        <fullName evidence="1">Transcriptional regulator, AlpA family</fullName>
    </submittedName>
</protein>
<sequence length="61" mass="7084">MPETLLNCATVAERFGVARKTIWCWSKSDPTFPNPIKLSSRCTRWKKSEIDAWEAQKRVTN</sequence>
<organism evidence="1 2">
    <name type="scientific">Shimia gijangensis</name>
    <dbReference type="NCBI Taxonomy" id="1470563"/>
    <lineage>
        <taxon>Bacteria</taxon>
        <taxon>Pseudomonadati</taxon>
        <taxon>Pseudomonadota</taxon>
        <taxon>Alphaproteobacteria</taxon>
        <taxon>Rhodobacterales</taxon>
        <taxon>Roseobacteraceae</taxon>
    </lineage>
</organism>
<evidence type="ECO:0000313" key="1">
    <source>
        <dbReference type="EMBL" id="SHK60239.1"/>
    </source>
</evidence>
<dbReference type="RefSeq" id="WP_073257184.1">
    <property type="nucleotide sequence ID" value="NZ_FQZQ01000045.1"/>
</dbReference>
<dbReference type="InterPro" id="IPR009061">
    <property type="entry name" value="DNA-bd_dom_put_sf"/>
</dbReference>
<keyword evidence="2" id="KW-1185">Reference proteome</keyword>
<gene>
    <name evidence="1" type="ORF">SAMN05444000_1451</name>
</gene>
<dbReference type="Pfam" id="PF05930">
    <property type="entry name" value="Phage_AlpA"/>
    <property type="match status" value="1"/>
</dbReference>
<reference evidence="2" key="1">
    <citation type="submission" date="2016-11" db="EMBL/GenBank/DDBJ databases">
        <authorList>
            <person name="Varghese N."/>
            <person name="Submissions S."/>
        </authorList>
    </citation>
    <scope>NUCLEOTIDE SEQUENCE [LARGE SCALE GENOMIC DNA]</scope>
    <source>
        <strain evidence="2">DSM 100564</strain>
    </source>
</reference>
<proteinExistence type="predicted"/>
<dbReference type="Gene3D" id="1.10.238.160">
    <property type="match status" value="1"/>
</dbReference>
<dbReference type="STRING" id="1470563.SAMN05444000_1451"/>